<feature type="transmembrane region" description="Helical" evidence="5">
    <location>
        <begin position="78"/>
        <end position="95"/>
    </location>
</feature>
<comment type="subcellular location">
    <subcellularLocation>
        <location evidence="1">Membrane</location>
        <topology evidence="1">Multi-pass membrane protein</topology>
    </subcellularLocation>
</comment>
<dbReference type="EMBL" id="BMIX01000002">
    <property type="protein sequence ID" value="GGG31338.1"/>
    <property type="molecule type" value="Genomic_DNA"/>
</dbReference>
<evidence type="ECO:0000256" key="2">
    <source>
        <dbReference type="ARBA" id="ARBA00022692"/>
    </source>
</evidence>
<organism evidence="7 8">
    <name type="scientific">Christiangramia forsetii</name>
    <dbReference type="NCBI Taxonomy" id="411153"/>
    <lineage>
        <taxon>Bacteria</taxon>
        <taxon>Pseudomonadati</taxon>
        <taxon>Bacteroidota</taxon>
        <taxon>Flavobacteriia</taxon>
        <taxon>Flavobacteriales</taxon>
        <taxon>Flavobacteriaceae</taxon>
        <taxon>Christiangramia</taxon>
    </lineage>
</organism>
<sequence length="133" mass="14852">MSYKQLAYFLARITLGINFFIHGLVRMPKLAQFADGVVDGFEKSMLPAVLVKPIAFAIPFVELILGGMILLGIFSRKALTAAAILMIILIVGSAFKEDWAAVGTQMLYALYIFFLIFYLENDVKGLWLKKAKQ</sequence>
<evidence type="ECO:0000256" key="5">
    <source>
        <dbReference type="SAM" id="Phobius"/>
    </source>
</evidence>
<name>A0ABQ1WI70_9FLAO</name>
<dbReference type="Proteomes" id="UP000605733">
    <property type="component" value="Unassembled WGS sequence"/>
</dbReference>
<keyword evidence="4 5" id="KW-0472">Membrane</keyword>
<keyword evidence="8" id="KW-1185">Reference proteome</keyword>
<accession>A0ABQ1WI70</accession>
<gene>
    <name evidence="7" type="ORF">GCM10011532_13530</name>
</gene>
<evidence type="ECO:0000256" key="3">
    <source>
        <dbReference type="ARBA" id="ARBA00022989"/>
    </source>
</evidence>
<dbReference type="Pfam" id="PF07291">
    <property type="entry name" value="MauE"/>
    <property type="match status" value="1"/>
</dbReference>
<feature type="transmembrane region" description="Helical" evidence="5">
    <location>
        <begin position="7"/>
        <end position="25"/>
    </location>
</feature>
<evidence type="ECO:0000313" key="8">
    <source>
        <dbReference type="Proteomes" id="UP000605733"/>
    </source>
</evidence>
<dbReference type="RefSeq" id="WP_011711003.1">
    <property type="nucleotide sequence ID" value="NZ_BMIX01000002.1"/>
</dbReference>
<keyword evidence="2 5" id="KW-0812">Transmembrane</keyword>
<keyword evidence="3 5" id="KW-1133">Transmembrane helix</keyword>
<feature type="domain" description="Methylamine utilisation protein MauE" evidence="6">
    <location>
        <begin position="6"/>
        <end position="92"/>
    </location>
</feature>
<feature type="transmembrane region" description="Helical" evidence="5">
    <location>
        <begin position="45"/>
        <end position="71"/>
    </location>
</feature>
<feature type="transmembrane region" description="Helical" evidence="5">
    <location>
        <begin position="101"/>
        <end position="119"/>
    </location>
</feature>
<proteinExistence type="predicted"/>
<comment type="caution">
    <text evidence="7">The sequence shown here is derived from an EMBL/GenBank/DDBJ whole genome shotgun (WGS) entry which is preliminary data.</text>
</comment>
<reference evidence="8" key="1">
    <citation type="journal article" date="2019" name="Int. J. Syst. Evol. Microbiol.">
        <title>The Global Catalogue of Microorganisms (GCM) 10K type strain sequencing project: providing services to taxonomists for standard genome sequencing and annotation.</title>
        <authorList>
            <consortium name="The Broad Institute Genomics Platform"/>
            <consortium name="The Broad Institute Genome Sequencing Center for Infectious Disease"/>
            <person name="Wu L."/>
            <person name="Ma J."/>
        </authorList>
    </citation>
    <scope>NUCLEOTIDE SEQUENCE [LARGE SCALE GENOMIC DNA]</scope>
    <source>
        <strain evidence="8">CGMCC 1.15422</strain>
    </source>
</reference>
<evidence type="ECO:0000256" key="4">
    <source>
        <dbReference type="ARBA" id="ARBA00023136"/>
    </source>
</evidence>
<dbReference type="InterPro" id="IPR009908">
    <property type="entry name" value="Methylamine_util_MauE"/>
</dbReference>
<evidence type="ECO:0000259" key="6">
    <source>
        <dbReference type="Pfam" id="PF07291"/>
    </source>
</evidence>
<evidence type="ECO:0000256" key="1">
    <source>
        <dbReference type="ARBA" id="ARBA00004141"/>
    </source>
</evidence>
<evidence type="ECO:0000313" key="7">
    <source>
        <dbReference type="EMBL" id="GGG31338.1"/>
    </source>
</evidence>
<protein>
    <recommendedName>
        <fullName evidence="6">Methylamine utilisation protein MauE domain-containing protein</fullName>
    </recommendedName>
</protein>